<evidence type="ECO:0000259" key="1">
    <source>
        <dbReference type="Pfam" id="PF10263"/>
    </source>
</evidence>
<evidence type="ECO:0000313" key="2">
    <source>
        <dbReference type="EMBL" id="PWN60038.1"/>
    </source>
</evidence>
<dbReference type="AlphaFoldDB" id="A0A316WLI5"/>
<evidence type="ECO:0000313" key="3">
    <source>
        <dbReference type="Proteomes" id="UP000236182"/>
    </source>
</evidence>
<dbReference type="RefSeq" id="WP_109623883.1">
    <property type="nucleotide sequence ID" value="NZ_PPEI02000009.1"/>
</dbReference>
<dbReference type="Pfam" id="PF10263">
    <property type="entry name" value="SprT-like"/>
    <property type="match status" value="1"/>
</dbReference>
<sequence>MKNSQPTKEFYNLFNYLFEFYNVNLFQGNLTYPMIVITRNKNVFGHYSFKRWVDSTSTENVDEIAINPLWFHKYPLTEICQTIVHEMCHQWQYHFGSPSRTGYHNKEWADKMIEIGLMPSSTGKEGGKVVGQKMADYPIVSGRFSILTQSLMNENIFSDLYYEANSIVGRTVEMVNGLMVSSEGEVVGTNKMKIKYSCKICNVNVWAKPDVHLICGECKSKFEQQNPNQL</sequence>
<dbReference type="Proteomes" id="UP000236182">
    <property type="component" value="Unassembled WGS sequence"/>
</dbReference>
<comment type="caution">
    <text evidence="2">The sequence shown here is derived from an EMBL/GenBank/DDBJ whole genome shotgun (WGS) entry which is preliminary data.</text>
</comment>
<gene>
    <name evidence="2" type="ORF">C1638_020950</name>
</gene>
<feature type="domain" description="SprT-like" evidence="1">
    <location>
        <begin position="17"/>
        <end position="116"/>
    </location>
</feature>
<dbReference type="OrthoDB" id="9787302at2"/>
<accession>A0A316WLI5</accession>
<name>A0A316WLI5_9FLAO</name>
<reference evidence="2" key="1">
    <citation type="submission" date="2018-04" db="EMBL/GenBank/DDBJ databases">
        <title>Draft Genome Sequences of Chryseobacterium lactis NCTC11390T isolated from milk, Chryseobacterium oncorhynchi 701B-08T from rainbow trout, and Chryseobacterium viscerum 687B-08T from diseased fish.</title>
        <authorList>
            <person name="Jeong J.-J."/>
            <person name="Lee Y.J."/>
            <person name="Pathiraja D."/>
            <person name="Park B."/>
            <person name="Choi I.-G."/>
            <person name="Kim K.D."/>
        </authorList>
    </citation>
    <scope>NUCLEOTIDE SEQUENCE [LARGE SCALE GENOMIC DNA]</scope>
    <source>
        <strain evidence="2">701B-08</strain>
    </source>
</reference>
<protein>
    <submittedName>
        <fullName evidence="2">SprT domain-containing protein</fullName>
    </submittedName>
</protein>
<dbReference type="EMBL" id="PPEI02000009">
    <property type="protein sequence ID" value="PWN60038.1"/>
    <property type="molecule type" value="Genomic_DNA"/>
</dbReference>
<dbReference type="GO" id="GO:0006950">
    <property type="term" value="P:response to stress"/>
    <property type="evidence" value="ECO:0007669"/>
    <property type="project" value="UniProtKB-ARBA"/>
</dbReference>
<dbReference type="InterPro" id="IPR006640">
    <property type="entry name" value="SprT-like_domain"/>
</dbReference>
<keyword evidence="3" id="KW-1185">Reference proteome</keyword>
<proteinExistence type="predicted"/>
<organism evidence="2 3">
    <name type="scientific">Chryseobacterium oncorhynchi</name>
    <dbReference type="NCBI Taxonomy" id="741074"/>
    <lineage>
        <taxon>Bacteria</taxon>
        <taxon>Pseudomonadati</taxon>
        <taxon>Bacteroidota</taxon>
        <taxon>Flavobacteriia</taxon>
        <taxon>Flavobacteriales</taxon>
        <taxon>Weeksellaceae</taxon>
        <taxon>Chryseobacterium group</taxon>
        <taxon>Chryseobacterium</taxon>
    </lineage>
</organism>